<dbReference type="GO" id="GO:0006508">
    <property type="term" value="P:proteolysis"/>
    <property type="evidence" value="ECO:0007669"/>
    <property type="project" value="UniProtKB-KW"/>
</dbReference>
<keyword evidence="5" id="KW-0732">Signal</keyword>
<comment type="caution">
    <text evidence="7">The sequence shown here is derived from an EMBL/GenBank/DDBJ whole genome shotgun (WGS) entry which is preliminary data.</text>
</comment>
<reference evidence="7 8" key="1">
    <citation type="submission" date="2011-04" db="EMBL/GenBank/DDBJ databases">
        <authorList>
            <person name="Muzny D."/>
            <person name="Qin X."/>
            <person name="Deng J."/>
            <person name="Jiang H."/>
            <person name="Liu Y."/>
            <person name="Qu J."/>
            <person name="Song X.-Z."/>
            <person name="Zhang L."/>
            <person name="Thornton R."/>
            <person name="Coyle M."/>
            <person name="Francisco L."/>
            <person name="Jackson L."/>
            <person name="Javaid M."/>
            <person name="Korchina V."/>
            <person name="Kovar C."/>
            <person name="Mata R."/>
            <person name="Mathew T."/>
            <person name="Ngo R."/>
            <person name="Nguyen L."/>
            <person name="Nguyen N."/>
            <person name="Okwuonu G."/>
            <person name="Ongeri F."/>
            <person name="Pham C."/>
            <person name="Simmons D."/>
            <person name="Wilczek-Boney K."/>
            <person name="Hale W."/>
            <person name="Jakkamsetti A."/>
            <person name="Pham P."/>
            <person name="Ruth R."/>
            <person name="San Lucas F."/>
            <person name="Warren J."/>
            <person name="Zhang J."/>
            <person name="Zhao Z."/>
            <person name="Zhou C."/>
            <person name="Zhu D."/>
            <person name="Lee S."/>
            <person name="Bess C."/>
            <person name="Blankenburg K."/>
            <person name="Forbes L."/>
            <person name="Fu Q."/>
            <person name="Gubbala S."/>
            <person name="Hirani K."/>
            <person name="Jayaseelan J.C."/>
            <person name="Lara F."/>
            <person name="Munidasa M."/>
            <person name="Palculict T."/>
            <person name="Patil S."/>
            <person name="Pu L.-L."/>
            <person name="Saada N."/>
            <person name="Tang L."/>
            <person name="Weissenberger G."/>
            <person name="Zhu Y."/>
            <person name="Hemphill L."/>
            <person name="Shang Y."/>
            <person name="Youmans B."/>
            <person name="Ayvaz T."/>
            <person name="Ross M."/>
            <person name="Santibanez J."/>
            <person name="Aqrawi P."/>
            <person name="Gross S."/>
            <person name="Joshi V."/>
            <person name="Fowler G."/>
            <person name="Nazareth L."/>
            <person name="Reid J."/>
            <person name="Worley K."/>
            <person name="Petrosino J."/>
            <person name="Highlander S."/>
            <person name="Gibbs R."/>
        </authorList>
    </citation>
    <scope>NUCLEOTIDE SEQUENCE [LARGE SCALE GENOMIC DNA]</scope>
    <source>
        <strain evidence="7 8">DSM 2778</strain>
    </source>
</reference>
<protein>
    <recommendedName>
        <fullName evidence="6">NlpC/P60 domain-containing protein</fullName>
    </recommendedName>
</protein>
<dbReference type="PANTHER" id="PTHR47053">
    <property type="entry name" value="MUREIN DD-ENDOPEPTIDASE MEPH-RELATED"/>
    <property type="match status" value="1"/>
</dbReference>
<evidence type="ECO:0000259" key="6">
    <source>
        <dbReference type="PROSITE" id="PS51935"/>
    </source>
</evidence>
<dbReference type="Proteomes" id="UP000004067">
    <property type="component" value="Unassembled WGS sequence"/>
</dbReference>
<evidence type="ECO:0000256" key="3">
    <source>
        <dbReference type="ARBA" id="ARBA00022801"/>
    </source>
</evidence>
<dbReference type="EMBL" id="AFHQ01000061">
    <property type="protein sequence ID" value="EGK56885.1"/>
    <property type="molecule type" value="Genomic_DNA"/>
</dbReference>
<dbReference type="STRING" id="888060.HMPREF9081_2498"/>
<dbReference type="AlphaFoldDB" id="F5RQG2"/>
<dbReference type="RefSeq" id="WP_006307676.1">
    <property type="nucleotide sequence ID" value="NZ_GL892076.1"/>
</dbReference>
<dbReference type="PANTHER" id="PTHR47053:SF1">
    <property type="entry name" value="MUREIN DD-ENDOPEPTIDASE MEPH-RELATED"/>
    <property type="match status" value="1"/>
</dbReference>
<proteinExistence type="inferred from homology"/>
<evidence type="ECO:0000313" key="7">
    <source>
        <dbReference type="EMBL" id="EGK56885.1"/>
    </source>
</evidence>
<accession>F5RQG2</accession>
<dbReference type="InterPro" id="IPR051202">
    <property type="entry name" value="Peptidase_C40"/>
</dbReference>
<evidence type="ECO:0000256" key="1">
    <source>
        <dbReference type="ARBA" id="ARBA00007074"/>
    </source>
</evidence>
<dbReference type="HOGENOM" id="CLU_045651_0_0_9"/>
<dbReference type="Pfam" id="PF12913">
    <property type="entry name" value="SH3_6"/>
    <property type="match status" value="1"/>
</dbReference>
<dbReference type="InterPro" id="IPR039439">
    <property type="entry name" value="SH3b1_dom"/>
</dbReference>
<keyword evidence="3" id="KW-0378">Hydrolase</keyword>
<feature type="chain" id="PRO_5003326117" description="NlpC/P60 domain-containing protein" evidence="5">
    <location>
        <begin position="31"/>
        <end position="437"/>
    </location>
</feature>
<evidence type="ECO:0000256" key="5">
    <source>
        <dbReference type="SAM" id="SignalP"/>
    </source>
</evidence>
<dbReference type="PROSITE" id="PS51935">
    <property type="entry name" value="NLPC_P60"/>
    <property type="match status" value="1"/>
</dbReference>
<dbReference type="InterPro" id="IPR038765">
    <property type="entry name" value="Papain-like_cys_pep_sf"/>
</dbReference>
<keyword evidence="2" id="KW-0645">Protease</keyword>
<evidence type="ECO:0000256" key="4">
    <source>
        <dbReference type="ARBA" id="ARBA00022807"/>
    </source>
</evidence>
<name>F5RQG2_9FIRM</name>
<sequence>MPEHIGGRACCAALLGAFLVFLLGVVPAHAALPVEGAAATADYWLRADGDEPLLRVEERTAYLHRSTAEGLVRDLVSAPTLRSGRTVRDDIRAAAQEQDTVLPELYEGGQRLTEQRWREVCDNRDLEAIGTHVAARYAVAVRRADVRFLPTAAGWYDEPDAVHYDALQGTVLDPGEAVLVLHRSRDGRYAFVETRDYRGWVDMNAIAETDAETWRSFAAPKEFFTVTAAQLCIEDAELLYQLGAKIPGTRTADGALRILLPVRDAEGHLAVREERIADDGRLTTGRLPLTHNNLIRLAFLPLDTEYGWGGENGGMDCSSYVQNIYRAMGIDLPRDADMQERACSLLPLTGLSRAERYECLARVPPGALLFRPGHVMLYLGRDAGDTPLVIHDISSYYEDGVQHYIRQVVVSTLDFQNSRGTAAIDTLTAIGLIAPAP</sequence>
<gene>
    <name evidence="7" type="ORF">HMPREF9081_2498</name>
</gene>
<dbReference type="SUPFAM" id="SSF54001">
    <property type="entry name" value="Cysteine proteinases"/>
    <property type="match status" value="1"/>
</dbReference>
<dbReference type="eggNOG" id="COG0791">
    <property type="taxonomic scope" value="Bacteria"/>
</dbReference>
<feature type="domain" description="NlpC/P60" evidence="6">
    <location>
        <begin position="288"/>
        <end position="416"/>
    </location>
</feature>
<dbReference type="GO" id="GO:0008234">
    <property type="term" value="F:cysteine-type peptidase activity"/>
    <property type="evidence" value="ECO:0007669"/>
    <property type="project" value="UniProtKB-KW"/>
</dbReference>
<comment type="similarity">
    <text evidence="1">Belongs to the peptidase C40 family.</text>
</comment>
<dbReference type="InterPro" id="IPR000064">
    <property type="entry name" value="NLP_P60_dom"/>
</dbReference>
<dbReference type="Gene3D" id="3.90.1720.10">
    <property type="entry name" value="endopeptidase domain like (from Nostoc punctiforme)"/>
    <property type="match status" value="1"/>
</dbReference>
<feature type="signal peptide" evidence="5">
    <location>
        <begin position="1"/>
        <end position="30"/>
    </location>
</feature>
<dbReference type="Pfam" id="PF00877">
    <property type="entry name" value="NLPC_P60"/>
    <property type="match status" value="1"/>
</dbReference>
<keyword evidence="8" id="KW-1185">Reference proteome</keyword>
<evidence type="ECO:0000256" key="2">
    <source>
        <dbReference type="ARBA" id="ARBA00022670"/>
    </source>
</evidence>
<keyword evidence="4" id="KW-0788">Thiol protease</keyword>
<organism evidence="7 8">
    <name type="scientific">Centipeda periodontii DSM 2778</name>
    <dbReference type="NCBI Taxonomy" id="888060"/>
    <lineage>
        <taxon>Bacteria</taxon>
        <taxon>Bacillati</taxon>
        <taxon>Bacillota</taxon>
        <taxon>Negativicutes</taxon>
        <taxon>Selenomonadales</taxon>
        <taxon>Selenomonadaceae</taxon>
        <taxon>Centipeda</taxon>
    </lineage>
</organism>
<evidence type="ECO:0000313" key="8">
    <source>
        <dbReference type="Proteomes" id="UP000004067"/>
    </source>
</evidence>